<sequence length="341" mass="34961">MRLRRSPAAAALADTRDSRRQVTRLEGGRGPSQLLQPCPRGLPGPPTPTPGLGSTGCSSYLSLRHKSPQDPGTWNASFHESSGFGGSRTGDDAGGGHVSAAPMGSGGTRPPARGWAAPPTCGVVAGTREGRSLGPHRAPGAPQQVGGALGPAEAGGQGQSSRCLRTGRGVTSASSGRTCGEGGPEPGGEWEPTAEGGRAEISNKELRWPPGERGTRCDHLPPSVTWARAPGRLCHLPQVSSSDPGGKQNVLTLPVHGPQRRLLTGPVMSPSVSLSPGRCALNEHLWGQEGTCYLKSNLLSGLQTLNRTRVAPRGLGDCVWVGCSILGGLQASPGDPPTLSP</sequence>
<feature type="compositionally biased region" description="Low complexity" evidence="1">
    <location>
        <begin position="50"/>
        <end position="59"/>
    </location>
</feature>
<evidence type="ECO:0000313" key="2">
    <source>
        <dbReference type="EMBL" id="KAF6104038.1"/>
    </source>
</evidence>
<accession>A0A834A433</accession>
<feature type="compositionally biased region" description="Gly residues" evidence="1">
    <location>
        <begin position="147"/>
        <end position="158"/>
    </location>
</feature>
<reference evidence="2 3" key="1">
    <citation type="journal article" date="2020" name="Nature">
        <title>Six reference-quality genomes reveal evolution of bat adaptations.</title>
        <authorList>
            <person name="Jebb D."/>
            <person name="Huang Z."/>
            <person name="Pippel M."/>
            <person name="Hughes G.M."/>
            <person name="Lavrichenko K."/>
            <person name="Devanna P."/>
            <person name="Winkler S."/>
            <person name="Jermiin L.S."/>
            <person name="Skirmuntt E.C."/>
            <person name="Katzourakis A."/>
            <person name="Burkitt-Gray L."/>
            <person name="Ray D.A."/>
            <person name="Sullivan K.A.M."/>
            <person name="Roscito J.G."/>
            <person name="Kirilenko B.M."/>
            <person name="Davalos L.M."/>
            <person name="Corthals A.P."/>
            <person name="Power M.L."/>
            <person name="Jones G."/>
            <person name="Ransome R.D."/>
            <person name="Dechmann D.K.N."/>
            <person name="Locatelli A.G."/>
            <person name="Puechmaille S.J."/>
            <person name="Fedrigo O."/>
            <person name="Jarvis E.D."/>
            <person name="Hiller M."/>
            <person name="Vernes S.C."/>
            <person name="Myers E.W."/>
            <person name="Teeling E.C."/>
        </authorList>
    </citation>
    <scope>NUCLEOTIDE SEQUENCE [LARGE SCALE GENOMIC DNA]</scope>
    <source>
        <strain evidence="2">Bat1K_MPI-CBG_1</strain>
    </source>
</reference>
<dbReference type="EMBL" id="JABVXQ010000006">
    <property type="protein sequence ID" value="KAF6104038.1"/>
    <property type="molecule type" value="Genomic_DNA"/>
</dbReference>
<gene>
    <name evidence="2" type="ORF">HJG60_011087</name>
</gene>
<organism evidence="2 3">
    <name type="scientific">Phyllostomus discolor</name>
    <name type="common">pale spear-nosed bat</name>
    <dbReference type="NCBI Taxonomy" id="89673"/>
    <lineage>
        <taxon>Eukaryota</taxon>
        <taxon>Metazoa</taxon>
        <taxon>Chordata</taxon>
        <taxon>Craniata</taxon>
        <taxon>Vertebrata</taxon>
        <taxon>Euteleostomi</taxon>
        <taxon>Mammalia</taxon>
        <taxon>Eutheria</taxon>
        <taxon>Laurasiatheria</taxon>
        <taxon>Chiroptera</taxon>
        <taxon>Yangochiroptera</taxon>
        <taxon>Phyllostomidae</taxon>
        <taxon>Phyllostominae</taxon>
        <taxon>Phyllostomus</taxon>
    </lineage>
</organism>
<comment type="caution">
    <text evidence="2">The sequence shown here is derived from an EMBL/GenBank/DDBJ whole genome shotgun (WGS) entry which is preliminary data.</text>
</comment>
<evidence type="ECO:0000256" key="1">
    <source>
        <dbReference type="SAM" id="MobiDB-lite"/>
    </source>
</evidence>
<proteinExistence type="predicted"/>
<feature type="compositionally biased region" description="Polar residues" evidence="1">
    <location>
        <begin position="70"/>
        <end position="80"/>
    </location>
</feature>
<feature type="compositionally biased region" description="Pro residues" evidence="1">
    <location>
        <begin position="40"/>
        <end position="49"/>
    </location>
</feature>
<dbReference type="Proteomes" id="UP000664940">
    <property type="component" value="Unassembled WGS sequence"/>
</dbReference>
<dbReference type="AlphaFoldDB" id="A0A834A433"/>
<feature type="compositionally biased region" description="Low complexity" evidence="1">
    <location>
        <begin position="1"/>
        <end position="13"/>
    </location>
</feature>
<name>A0A834A433_9CHIR</name>
<feature type="compositionally biased region" description="Low complexity" evidence="1">
    <location>
        <begin position="187"/>
        <end position="196"/>
    </location>
</feature>
<feature type="region of interest" description="Disordered" evidence="1">
    <location>
        <begin position="1"/>
        <end position="198"/>
    </location>
</feature>
<feature type="compositionally biased region" description="Gly residues" evidence="1">
    <location>
        <begin position="83"/>
        <end position="97"/>
    </location>
</feature>
<evidence type="ECO:0000313" key="3">
    <source>
        <dbReference type="Proteomes" id="UP000664940"/>
    </source>
</evidence>
<protein>
    <submittedName>
        <fullName evidence="2">Uncharacterized protein</fullName>
    </submittedName>
</protein>
<feature type="compositionally biased region" description="Polar residues" evidence="1">
    <location>
        <begin position="159"/>
        <end position="177"/>
    </location>
</feature>